<sequence>SEMKCGDGSSCFYTLSVIRSSMFGIMQRFQHLKKRIAGNITMTFHRANEYHVELLESAASLELEKLTVTCEYNGENRHSAISDLMTDDYLKALLSNKEKVILNLVGKSVSAKFLHSLFKVRLCIF</sequence>
<dbReference type="Proteomes" id="UP001432322">
    <property type="component" value="Unassembled WGS sequence"/>
</dbReference>
<dbReference type="AlphaFoldDB" id="A0AAV5WK44"/>
<gene>
    <name evidence="1" type="ORF">PFISCL1PPCAC_21471</name>
</gene>
<proteinExistence type="predicted"/>
<feature type="non-terminal residue" evidence="1">
    <location>
        <position position="1"/>
    </location>
</feature>
<name>A0AAV5WK44_9BILA</name>
<evidence type="ECO:0000313" key="1">
    <source>
        <dbReference type="EMBL" id="GMT30174.1"/>
    </source>
</evidence>
<comment type="caution">
    <text evidence="1">The sequence shown here is derived from an EMBL/GenBank/DDBJ whole genome shotgun (WGS) entry which is preliminary data.</text>
</comment>
<accession>A0AAV5WK44</accession>
<reference evidence="1" key="1">
    <citation type="submission" date="2023-10" db="EMBL/GenBank/DDBJ databases">
        <title>Genome assembly of Pristionchus species.</title>
        <authorList>
            <person name="Yoshida K."/>
            <person name="Sommer R.J."/>
        </authorList>
    </citation>
    <scope>NUCLEOTIDE SEQUENCE</scope>
    <source>
        <strain evidence="1">RS5133</strain>
    </source>
</reference>
<dbReference type="EMBL" id="BTSY01000005">
    <property type="protein sequence ID" value="GMT30174.1"/>
    <property type="molecule type" value="Genomic_DNA"/>
</dbReference>
<protein>
    <submittedName>
        <fullName evidence="1">Uncharacterized protein</fullName>
    </submittedName>
</protein>
<organism evidence="1 2">
    <name type="scientific">Pristionchus fissidentatus</name>
    <dbReference type="NCBI Taxonomy" id="1538716"/>
    <lineage>
        <taxon>Eukaryota</taxon>
        <taxon>Metazoa</taxon>
        <taxon>Ecdysozoa</taxon>
        <taxon>Nematoda</taxon>
        <taxon>Chromadorea</taxon>
        <taxon>Rhabditida</taxon>
        <taxon>Rhabditina</taxon>
        <taxon>Diplogasteromorpha</taxon>
        <taxon>Diplogasteroidea</taxon>
        <taxon>Neodiplogasteridae</taxon>
        <taxon>Pristionchus</taxon>
    </lineage>
</organism>
<keyword evidence="2" id="KW-1185">Reference proteome</keyword>
<evidence type="ECO:0000313" key="2">
    <source>
        <dbReference type="Proteomes" id="UP001432322"/>
    </source>
</evidence>